<gene>
    <name evidence="1" type="ORF">V6N12_069101</name>
</gene>
<protein>
    <submittedName>
        <fullName evidence="1">Uncharacterized protein</fullName>
    </submittedName>
</protein>
<name>A0ABR2FCU5_9ROSI</name>
<keyword evidence="2" id="KW-1185">Reference proteome</keyword>
<accession>A0ABR2FCU5</accession>
<proteinExistence type="predicted"/>
<evidence type="ECO:0000313" key="2">
    <source>
        <dbReference type="Proteomes" id="UP001472677"/>
    </source>
</evidence>
<reference evidence="1 2" key="1">
    <citation type="journal article" date="2024" name="G3 (Bethesda)">
        <title>Genome assembly of Hibiscus sabdariffa L. provides insights into metabolisms of medicinal natural products.</title>
        <authorList>
            <person name="Kim T."/>
        </authorList>
    </citation>
    <scope>NUCLEOTIDE SEQUENCE [LARGE SCALE GENOMIC DNA]</scope>
    <source>
        <strain evidence="1">TK-2024</strain>
        <tissue evidence="1">Old leaves</tissue>
    </source>
</reference>
<dbReference type="Proteomes" id="UP001472677">
    <property type="component" value="Unassembled WGS sequence"/>
</dbReference>
<dbReference type="EMBL" id="JBBPBM010000006">
    <property type="protein sequence ID" value="KAK8578757.1"/>
    <property type="molecule type" value="Genomic_DNA"/>
</dbReference>
<evidence type="ECO:0000313" key="1">
    <source>
        <dbReference type="EMBL" id="KAK8578757.1"/>
    </source>
</evidence>
<comment type="caution">
    <text evidence="1">The sequence shown here is derived from an EMBL/GenBank/DDBJ whole genome shotgun (WGS) entry which is preliminary data.</text>
</comment>
<organism evidence="1 2">
    <name type="scientific">Hibiscus sabdariffa</name>
    <name type="common">roselle</name>
    <dbReference type="NCBI Taxonomy" id="183260"/>
    <lineage>
        <taxon>Eukaryota</taxon>
        <taxon>Viridiplantae</taxon>
        <taxon>Streptophyta</taxon>
        <taxon>Embryophyta</taxon>
        <taxon>Tracheophyta</taxon>
        <taxon>Spermatophyta</taxon>
        <taxon>Magnoliopsida</taxon>
        <taxon>eudicotyledons</taxon>
        <taxon>Gunneridae</taxon>
        <taxon>Pentapetalae</taxon>
        <taxon>rosids</taxon>
        <taxon>malvids</taxon>
        <taxon>Malvales</taxon>
        <taxon>Malvaceae</taxon>
        <taxon>Malvoideae</taxon>
        <taxon>Hibiscus</taxon>
    </lineage>
</organism>
<sequence length="113" mass="13112">MKPLWRSVRFCCNRNRVLVRPLFPALRCRLMVSCSGTFHPWSCHQAVVFQRPFLQRSGTENAMVVAGFTARVKKKPTKVAKSGSIVPLGKLLSQYSQDTELWVREVWMSMKYY</sequence>